<sequence>MNSMITIYLLISAHSTIIIIDKKSLNSASCEHCSATHYVQETFTLNEKKYLSRYHSKNSSFPPPHPPSLLRPHTKFLLPHRKFCPQRLPCMLNLPSHQLYCTVNPSNRRRDP</sequence>
<accession>A0A8D9FD00</accession>
<proteinExistence type="predicted"/>
<name>A0A8D9FD00_9HEMI</name>
<evidence type="ECO:0000313" key="1">
    <source>
        <dbReference type="EMBL" id="CAG6783930.1"/>
    </source>
</evidence>
<dbReference type="AlphaFoldDB" id="A0A8D9FD00"/>
<reference evidence="1" key="1">
    <citation type="submission" date="2021-05" db="EMBL/GenBank/DDBJ databases">
        <authorList>
            <person name="Alioto T."/>
            <person name="Alioto T."/>
            <person name="Gomez Garrido J."/>
        </authorList>
    </citation>
    <scope>NUCLEOTIDE SEQUENCE</scope>
</reference>
<organism evidence="1">
    <name type="scientific">Cacopsylla melanoneura</name>
    <dbReference type="NCBI Taxonomy" id="428564"/>
    <lineage>
        <taxon>Eukaryota</taxon>
        <taxon>Metazoa</taxon>
        <taxon>Ecdysozoa</taxon>
        <taxon>Arthropoda</taxon>
        <taxon>Hexapoda</taxon>
        <taxon>Insecta</taxon>
        <taxon>Pterygota</taxon>
        <taxon>Neoptera</taxon>
        <taxon>Paraneoptera</taxon>
        <taxon>Hemiptera</taxon>
        <taxon>Sternorrhyncha</taxon>
        <taxon>Psylloidea</taxon>
        <taxon>Psyllidae</taxon>
        <taxon>Psyllinae</taxon>
        <taxon>Cacopsylla</taxon>
    </lineage>
</organism>
<dbReference type="EMBL" id="HBUF01635119">
    <property type="protein sequence ID" value="CAG6783930.1"/>
    <property type="molecule type" value="Transcribed_RNA"/>
</dbReference>
<protein>
    <submittedName>
        <fullName evidence="1">Uncharacterized protein</fullName>
    </submittedName>
</protein>